<dbReference type="Pfam" id="PF23797">
    <property type="entry name" value="Beta-prop_ELP1_2nd"/>
    <property type="match status" value="2"/>
</dbReference>
<feature type="coiled-coil region" evidence="6">
    <location>
        <begin position="943"/>
        <end position="970"/>
    </location>
</feature>
<feature type="domain" description="ELP1 alpha-solenoid" evidence="9">
    <location>
        <begin position="583"/>
        <end position="784"/>
    </location>
</feature>
<dbReference type="SUPFAM" id="SSF69322">
    <property type="entry name" value="Tricorn protease domain 2"/>
    <property type="match status" value="1"/>
</dbReference>
<proteinExistence type="inferred from homology"/>
<dbReference type="OrthoDB" id="40048at2759"/>
<feature type="domain" description="ELP1 N-terminal second beta-propeller" evidence="8">
    <location>
        <begin position="287"/>
        <end position="452"/>
    </location>
</feature>
<dbReference type="InterPro" id="IPR006849">
    <property type="entry name" value="Elp1"/>
</dbReference>
<feature type="domain" description="ELP1 N-terminal second beta-propeller" evidence="8">
    <location>
        <begin position="484"/>
        <end position="559"/>
    </location>
</feature>
<evidence type="ECO:0000256" key="5">
    <source>
        <dbReference type="PIRNR" id="PIRNR017233"/>
    </source>
</evidence>
<feature type="domain" description="ELP1 first N-terminal beta-propeller" evidence="7">
    <location>
        <begin position="1"/>
        <end position="204"/>
    </location>
</feature>
<feature type="domain" description="ELP1 three-helical bundle" evidence="10">
    <location>
        <begin position="936"/>
        <end position="1111"/>
    </location>
</feature>
<evidence type="ECO:0000259" key="8">
    <source>
        <dbReference type="Pfam" id="PF23797"/>
    </source>
</evidence>
<reference evidence="11 12" key="1">
    <citation type="journal article" date="2019" name="PLoS Biol.">
        <title>Sex chromosomes control vertical transmission of feminizing Wolbachia symbionts in an isopod.</title>
        <authorList>
            <person name="Becking T."/>
            <person name="Chebbi M.A."/>
            <person name="Giraud I."/>
            <person name="Moumen B."/>
            <person name="Laverre T."/>
            <person name="Caubet Y."/>
            <person name="Peccoud J."/>
            <person name="Gilbert C."/>
            <person name="Cordaux R."/>
        </authorList>
    </citation>
    <scope>NUCLEOTIDE SEQUENCE [LARGE SCALE GENOMIC DNA]</scope>
    <source>
        <strain evidence="11">ANa2</strain>
        <tissue evidence="11">Whole body excluding digestive tract and cuticle</tissue>
    </source>
</reference>
<protein>
    <recommendedName>
        <fullName evidence="5">Elongator complex protein 1</fullName>
    </recommendedName>
</protein>
<dbReference type="PIRSF" id="PIRSF017233">
    <property type="entry name" value="IKAP"/>
    <property type="match status" value="1"/>
</dbReference>
<dbReference type="GO" id="GO:0000049">
    <property type="term" value="F:tRNA binding"/>
    <property type="evidence" value="ECO:0007669"/>
    <property type="project" value="TreeGrafter"/>
</dbReference>
<comment type="similarity">
    <text evidence="2 5">Belongs to the ELP1/IKA1 family.</text>
</comment>
<keyword evidence="3 5" id="KW-0963">Cytoplasm</keyword>
<dbReference type="PANTHER" id="PTHR12747:SF0">
    <property type="entry name" value="ELONGATOR COMPLEX PROTEIN 1"/>
    <property type="match status" value="1"/>
</dbReference>
<name>A0A5N5T187_9CRUS</name>
<dbReference type="GO" id="GO:0002926">
    <property type="term" value="P:tRNA wobble base 5-methoxycarbonylmethyl-2-thiouridinylation"/>
    <property type="evidence" value="ECO:0007669"/>
    <property type="project" value="TreeGrafter"/>
</dbReference>
<comment type="pathway">
    <text evidence="1">tRNA modification; 5-methoxycarbonylmethyl-2-thiouridine-tRNA biosynthesis.</text>
</comment>
<dbReference type="EMBL" id="SEYY01016071">
    <property type="protein sequence ID" value="KAB7499918.1"/>
    <property type="molecule type" value="Genomic_DNA"/>
</dbReference>
<accession>A0A5N5T187</accession>
<keyword evidence="5" id="KW-0539">Nucleus</keyword>
<evidence type="ECO:0000259" key="7">
    <source>
        <dbReference type="Pfam" id="PF04762"/>
    </source>
</evidence>
<evidence type="ECO:0000256" key="2">
    <source>
        <dbReference type="ARBA" id="ARBA00006086"/>
    </source>
</evidence>
<dbReference type="GO" id="GO:0033588">
    <property type="term" value="C:elongator holoenzyme complex"/>
    <property type="evidence" value="ECO:0007669"/>
    <property type="project" value="InterPro"/>
</dbReference>
<dbReference type="Pfam" id="PF23925">
    <property type="entry name" value="A-sol_ELP1"/>
    <property type="match status" value="1"/>
</dbReference>
<sequence>MRNLKLVSNSVCNVNTQDGHLCIDPVTGRKYVVNAEGLFEVKGSEGSGSPLKKWVEFDVDVENIISAEFIPMLNSICVTTLGGDVICANLEDSTVEVVGCVTDGIIASSWSPDQELLALVTSEFNVVLMTVDFEHVSELSLNLENFGEKEFINVGWGRKETQFHGSEGKQAAKRTSKPVSTVFEWDDRKAKISWRGDAQLFALLLVWLKPFNVLNKSYLQLWKTENYHWYLKEEFVFCDEIFHIKWDAESPLILYILFSSKVYSLQFVNTVDCSTGSTSNDLTQVAVIDGKKLLITPFSQAVVPPPMSAYEVSFPDQVHSVIFAPNKNEKLEAHAKAIEDSGFLDTNDALGSNSNNLCVYHGEKKLTFLIQASPQEQLSDCGITISITGIGGNGFIAKSFVHRVFAQFELEFKDSDYNFSPSTVYNWSWVSKNIIIACAKKDFTQNYIIVFDIDGIGIEGDKLYVNNLIEIEKGDKEYLYCSLWIRLTSRNGLYLNEKLLISNCTSVHMHSDHVLLTTTTHDLLIVPSMKKELLSLSFKNEAELYQIGIRKLERGSKIVTAVSDDTRVLLQLPRGNLEMINPRPLVVHKIKMLLDKRNYLQVINIMRKHRLDMNLIYDHNPKEFLTYVKDFVTDVNNPQYIDLFISSLKEIDVTQSSYSSNYKGIIFPSKGNFYENKVDKILSSLRSAMESIDENKYLLPILSSYVHSSDRNVEMAILKLRHMRKNIEEVNPRFEAGLRHIMYVCDANELLDIALGTYDFDLVMMIFEKSQKDPKEYLPFLNGLLKLETNYQHFKINVHLKRYLKAFECANNIAEEYHHECLDLIVKEKLYQEAIGAFKDGSPLQVINLQFVWRLFNNAKWKKAFALAFRLQYNRSLLVRLYRSQAQKLMDKCCFTDAGVIFDKYLESEEEAVNCYCKGFLWEDAFLVASKYGRDDLINTDLKTSLLDHRKTIENEIAEIKNNFNELFSRLKIVRVTKRNEYQDFLDGKFENPLTADICDGSTVTGFTNQWSAMSNAMTGITLGSSRTYRSSKNKRKLDRKKYSSKEGSFFEDLGLVVELHTTITKALDIAKPILELNKFLIYFKEQQGAKLLQTSFYHLIEEMKKRKFEIWVNCAPLDEENVEFGPEMTTETIAHKIQNAEKEKEFLIQRMNILETDYRFPPNLDKIPNFKLVSLK</sequence>
<dbReference type="AlphaFoldDB" id="A0A5N5T187"/>
<dbReference type="GO" id="GO:0005634">
    <property type="term" value="C:nucleus"/>
    <property type="evidence" value="ECO:0007669"/>
    <property type="project" value="UniProtKB-SubCell"/>
</dbReference>
<dbReference type="InterPro" id="IPR056167">
    <property type="entry name" value="A-sol_ELP1"/>
</dbReference>
<evidence type="ECO:0000256" key="4">
    <source>
        <dbReference type="ARBA" id="ARBA00022694"/>
    </source>
</evidence>
<dbReference type="GO" id="GO:0005829">
    <property type="term" value="C:cytosol"/>
    <property type="evidence" value="ECO:0007669"/>
    <property type="project" value="TreeGrafter"/>
</dbReference>
<evidence type="ECO:0000256" key="1">
    <source>
        <dbReference type="ARBA" id="ARBA00005043"/>
    </source>
</evidence>
<evidence type="ECO:0000259" key="10">
    <source>
        <dbReference type="Pfam" id="PF23936"/>
    </source>
</evidence>
<dbReference type="Pfam" id="PF23936">
    <property type="entry name" value="HB_ELP1"/>
    <property type="match status" value="1"/>
</dbReference>
<evidence type="ECO:0000256" key="3">
    <source>
        <dbReference type="ARBA" id="ARBA00022490"/>
    </source>
</evidence>
<dbReference type="Pfam" id="PF04762">
    <property type="entry name" value="Beta-prop_ELP1_1st"/>
    <property type="match status" value="1"/>
</dbReference>
<dbReference type="InterPro" id="IPR056165">
    <property type="entry name" value="Beta-prop_ELP1_2nd"/>
</dbReference>
<comment type="caution">
    <text evidence="11">The sequence shown here is derived from an EMBL/GenBank/DDBJ whole genome shotgun (WGS) entry which is preliminary data.</text>
</comment>
<dbReference type="Proteomes" id="UP000326759">
    <property type="component" value="Unassembled WGS sequence"/>
</dbReference>
<evidence type="ECO:0000256" key="6">
    <source>
        <dbReference type="SAM" id="Coils"/>
    </source>
</evidence>
<dbReference type="InterPro" id="IPR056169">
    <property type="entry name" value="HB_ELP1"/>
</dbReference>
<evidence type="ECO:0000313" key="11">
    <source>
        <dbReference type="EMBL" id="KAB7499918.1"/>
    </source>
</evidence>
<dbReference type="InterPro" id="IPR056164">
    <property type="entry name" value="Beta-prop_ELP1_1st"/>
</dbReference>
<dbReference type="UniPathway" id="UPA00988"/>
<comment type="function">
    <text evidence="5">Component of the elongator complex which is required for multiple tRNA modifications, including mcm5U (5-methoxycarbonylmethyl uridine), mcm5s2U (5-methoxycarbonylmethyl-2-thiouridine), and ncm5U (5-carbamoylmethyl uridine). The elongator complex catalyzes formation of carboxymethyluridine in the wobble base at position 34 in tRNAs.</text>
</comment>
<organism evidence="11 12">
    <name type="scientific">Armadillidium nasatum</name>
    <dbReference type="NCBI Taxonomy" id="96803"/>
    <lineage>
        <taxon>Eukaryota</taxon>
        <taxon>Metazoa</taxon>
        <taxon>Ecdysozoa</taxon>
        <taxon>Arthropoda</taxon>
        <taxon>Crustacea</taxon>
        <taxon>Multicrustacea</taxon>
        <taxon>Malacostraca</taxon>
        <taxon>Eumalacostraca</taxon>
        <taxon>Peracarida</taxon>
        <taxon>Isopoda</taxon>
        <taxon>Oniscidea</taxon>
        <taxon>Crinocheta</taxon>
        <taxon>Armadillidiidae</taxon>
        <taxon>Armadillidium</taxon>
    </lineage>
</organism>
<dbReference type="PANTHER" id="PTHR12747">
    <property type="entry name" value="ELONGATOR COMPLEX PROTEIN 1"/>
    <property type="match status" value="1"/>
</dbReference>
<evidence type="ECO:0000259" key="9">
    <source>
        <dbReference type="Pfam" id="PF23925"/>
    </source>
</evidence>
<keyword evidence="12" id="KW-1185">Reference proteome</keyword>
<keyword evidence="6" id="KW-0175">Coiled coil</keyword>
<gene>
    <name evidence="11" type="primary">IKBKAP</name>
    <name evidence="11" type="ORF">Anas_01923</name>
</gene>
<evidence type="ECO:0000313" key="12">
    <source>
        <dbReference type="Proteomes" id="UP000326759"/>
    </source>
</evidence>
<keyword evidence="4" id="KW-0819">tRNA processing</keyword>
<comment type="subcellular location">
    <subcellularLocation>
        <location evidence="5">Cytoplasm</location>
    </subcellularLocation>
    <subcellularLocation>
        <location evidence="5">Nucleus</location>
    </subcellularLocation>
</comment>